<protein>
    <submittedName>
        <fullName evidence="1">Uncharacterized protein</fullName>
    </submittedName>
</protein>
<dbReference type="Proteomes" id="UP000467322">
    <property type="component" value="Unassembled WGS sequence"/>
</dbReference>
<accession>A0A845M6P0</accession>
<sequence length="71" mass="7920">MRDGVRITVADLRACGICPNVKQAFFDRHGLDWREFVREGISVDACRATGDQLDLIDQLEAAARKRMGLDG</sequence>
<name>A0A845M6P0_9RHOB</name>
<organism evidence="1 2">
    <name type="scientific">Maritimibacter harenae</name>
    <dbReference type="NCBI Taxonomy" id="2606218"/>
    <lineage>
        <taxon>Bacteria</taxon>
        <taxon>Pseudomonadati</taxon>
        <taxon>Pseudomonadota</taxon>
        <taxon>Alphaproteobacteria</taxon>
        <taxon>Rhodobacterales</taxon>
        <taxon>Roseobacteraceae</taxon>
        <taxon>Maritimibacter</taxon>
    </lineage>
</organism>
<dbReference type="EMBL" id="WTUX01000017">
    <property type="protein sequence ID" value="MZR14218.1"/>
    <property type="molecule type" value="Genomic_DNA"/>
</dbReference>
<evidence type="ECO:0000313" key="1">
    <source>
        <dbReference type="EMBL" id="MZR14218.1"/>
    </source>
</evidence>
<dbReference type="RefSeq" id="WP_161352331.1">
    <property type="nucleotide sequence ID" value="NZ_WTUX01000017.1"/>
</dbReference>
<evidence type="ECO:0000313" key="2">
    <source>
        <dbReference type="Proteomes" id="UP000467322"/>
    </source>
</evidence>
<dbReference type="AlphaFoldDB" id="A0A845M6P0"/>
<reference evidence="1 2" key="1">
    <citation type="submission" date="2019-12" db="EMBL/GenBank/DDBJ databases">
        <title>Maritimibacter sp. nov. sp. isolated from sea sand.</title>
        <authorList>
            <person name="Kim J."/>
            <person name="Jeong S.E."/>
            <person name="Jung H.S."/>
            <person name="Jeon C.O."/>
        </authorList>
    </citation>
    <scope>NUCLEOTIDE SEQUENCE [LARGE SCALE GENOMIC DNA]</scope>
    <source>
        <strain evidence="1 2">DP07</strain>
    </source>
</reference>
<gene>
    <name evidence="1" type="ORF">GQE99_14440</name>
</gene>
<comment type="caution">
    <text evidence="1">The sequence shown here is derived from an EMBL/GenBank/DDBJ whole genome shotgun (WGS) entry which is preliminary data.</text>
</comment>
<proteinExistence type="predicted"/>
<keyword evidence="2" id="KW-1185">Reference proteome</keyword>